<evidence type="ECO:0000313" key="4">
    <source>
        <dbReference type="Proteomes" id="UP000295705"/>
    </source>
</evidence>
<sequence length="243" mass="26819">MTRPVWNKLAHKRGELLSRDLAPDVHAERWARRYDGQVGELNRWVDHVRDTTYENLPYLDPASAGQGARVLVLLQDPSGEAEEGSGFVSRHNNDPTAHNTYIAADRAKLDQDIALHWNVVPWWVANPAKPVRSLEKEAVRAQPYLVALLEMLDPAPSEVVLLGKPAARAWTRLVRAGLPEGLREATVARAPHPSPLVYPRIDAATGRANGDLIVEAMRMAGQRARGEKARPAAGGPAGRRRPF</sequence>
<evidence type="ECO:0000256" key="1">
    <source>
        <dbReference type="SAM" id="MobiDB-lite"/>
    </source>
</evidence>
<accession>A0A4R6VE89</accession>
<dbReference type="Pfam" id="PF03167">
    <property type="entry name" value="UDG"/>
    <property type="match status" value="1"/>
</dbReference>
<dbReference type="RefSeq" id="WP_133826918.1">
    <property type="nucleotide sequence ID" value="NZ_BAABHR010000052.1"/>
</dbReference>
<dbReference type="SUPFAM" id="SSF52141">
    <property type="entry name" value="Uracil-DNA glycosylase-like"/>
    <property type="match status" value="1"/>
</dbReference>
<dbReference type="InterPro" id="IPR036895">
    <property type="entry name" value="Uracil-DNA_glycosylase-like_sf"/>
</dbReference>
<evidence type="ECO:0000313" key="3">
    <source>
        <dbReference type="EMBL" id="TDQ61133.1"/>
    </source>
</evidence>
<gene>
    <name evidence="3" type="ORF">EV188_103640</name>
</gene>
<dbReference type="InterPro" id="IPR005122">
    <property type="entry name" value="Uracil-DNA_glycosylase-like"/>
</dbReference>
<feature type="domain" description="Uracil-DNA glycosylase-like" evidence="2">
    <location>
        <begin position="67"/>
        <end position="199"/>
    </location>
</feature>
<name>A0A4R6VE89_9PSEU</name>
<feature type="region of interest" description="Disordered" evidence="1">
    <location>
        <begin position="222"/>
        <end position="243"/>
    </location>
</feature>
<organism evidence="3 4">
    <name type="scientific">Actinomycetospora succinea</name>
    <dbReference type="NCBI Taxonomy" id="663603"/>
    <lineage>
        <taxon>Bacteria</taxon>
        <taxon>Bacillati</taxon>
        <taxon>Actinomycetota</taxon>
        <taxon>Actinomycetes</taxon>
        <taxon>Pseudonocardiales</taxon>
        <taxon>Pseudonocardiaceae</taxon>
        <taxon>Actinomycetospora</taxon>
    </lineage>
</organism>
<evidence type="ECO:0000259" key="2">
    <source>
        <dbReference type="Pfam" id="PF03167"/>
    </source>
</evidence>
<dbReference type="Proteomes" id="UP000295705">
    <property type="component" value="Unassembled WGS sequence"/>
</dbReference>
<dbReference type="OrthoDB" id="3679064at2"/>
<comment type="caution">
    <text evidence="3">The sequence shown here is derived from an EMBL/GenBank/DDBJ whole genome shotgun (WGS) entry which is preliminary data.</text>
</comment>
<dbReference type="AlphaFoldDB" id="A0A4R6VE89"/>
<keyword evidence="4" id="KW-1185">Reference proteome</keyword>
<dbReference type="Gene3D" id="3.40.470.10">
    <property type="entry name" value="Uracil-DNA glycosylase-like domain"/>
    <property type="match status" value="1"/>
</dbReference>
<reference evidence="3 4" key="1">
    <citation type="submission" date="2019-03" db="EMBL/GenBank/DDBJ databases">
        <title>Genomic Encyclopedia of Type Strains, Phase IV (KMG-IV): sequencing the most valuable type-strain genomes for metagenomic binning, comparative biology and taxonomic classification.</title>
        <authorList>
            <person name="Goeker M."/>
        </authorList>
    </citation>
    <scope>NUCLEOTIDE SEQUENCE [LARGE SCALE GENOMIC DNA]</scope>
    <source>
        <strain evidence="3 4">DSM 45775</strain>
    </source>
</reference>
<proteinExistence type="predicted"/>
<dbReference type="EMBL" id="SNYO01000003">
    <property type="protein sequence ID" value="TDQ61133.1"/>
    <property type="molecule type" value="Genomic_DNA"/>
</dbReference>
<protein>
    <submittedName>
        <fullName evidence="3">Uracil DNA glycosylase superfamily protein</fullName>
    </submittedName>
</protein>